<dbReference type="InterPro" id="IPR039992">
    <property type="entry name" value="Sep15_SelM"/>
</dbReference>
<reference evidence="2" key="1">
    <citation type="submission" date="2012-08" db="EMBL/GenBank/DDBJ databases">
        <title>Comparative genomics of metastatic and non-metastatic Leishmania guyanensis provides insights into polygenic factors involved in Leishmania RNA virus infection.</title>
        <authorList>
            <person name="Smith D."/>
            <person name="Hertz-Fowler C."/>
            <person name="Martin R."/>
            <person name="Dickens N."/>
            <person name="Fasel N."/>
            <person name="Falquet L."/>
            <person name="Beverley S."/>
            <person name="Zangger H."/>
            <person name="Calderon-Copete S."/>
            <person name="Mottram J."/>
            <person name="Xenarios I."/>
        </authorList>
    </citation>
    <scope>NUCLEOTIDE SEQUENCE</scope>
    <source>
        <strain evidence="2">MHOM/BR/75/M4147/SSU:IR2SAT-LUC</strain>
    </source>
</reference>
<proteinExistence type="predicted"/>
<keyword evidence="1" id="KW-0732">Signal</keyword>
<evidence type="ECO:0000256" key="1">
    <source>
        <dbReference type="SAM" id="SignalP"/>
    </source>
</evidence>
<dbReference type="PANTHER" id="PTHR13077">
    <property type="entry name" value="SELENOPROTEIN F"/>
    <property type="match status" value="1"/>
</dbReference>
<feature type="signal peptide" evidence="1">
    <location>
        <begin position="1"/>
        <end position="21"/>
    </location>
</feature>
<organism evidence="2">
    <name type="scientific">Leishmania guyanensis</name>
    <dbReference type="NCBI Taxonomy" id="5670"/>
    <lineage>
        <taxon>Eukaryota</taxon>
        <taxon>Discoba</taxon>
        <taxon>Euglenozoa</taxon>
        <taxon>Kinetoplastea</taxon>
        <taxon>Metakinetoplastina</taxon>
        <taxon>Trypanosomatida</taxon>
        <taxon>Trypanosomatidae</taxon>
        <taxon>Leishmaniinae</taxon>
        <taxon>Leishmania</taxon>
        <taxon>Leishmania guyanensis species complex</taxon>
    </lineage>
</organism>
<gene>
    <name evidence="2" type="primary">LgM4147LRVhigh.27.01400.00190</name>
    <name evidence="2" type="ORF">BN36_2741860</name>
</gene>
<evidence type="ECO:0000313" key="2">
    <source>
        <dbReference type="EMBL" id="CCM16684.1"/>
    </source>
</evidence>
<accession>A0A1E1IZD1</accession>
<sequence>MRVRTLLLLCLAAAVLNVLVALPSQAVPATAADCLDLGFEKDTVRCSMCSTLFLMTQNTELRQECERCCTAAEGDAADDVTYVSGRIELRNIAHVMESWEVNSLTIFKRKYKSEPYFKHLSFVEKSSLLFPQVVLVGSDPQDVLTLQIAGWPPETIHDLFRKKIQVK</sequence>
<dbReference type="GO" id="GO:0016491">
    <property type="term" value="F:oxidoreductase activity"/>
    <property type="evidence" value="ECO:0007669"/>
    <property type="project" value="TreeGrafter"/>
</dbReference>
<dbReference type="EMBL" id="CALQ01001125">
    <property type="protein sequence ID" value="CCM16684.1"/>
    <property type="molecule type" value="Genomic_DNA"/>
</dbReference>
<dbReference type="GO" id="GO:0005788">
    <property type="term" value="C:endoplasmic reticulum lumen"/>
    <property type="evidence" value="ECO:0007669"/>
    <property type="project" value="TreeGrafter"/>
</dbReference>
<feature type="chain" id="PRO_5009113818" description="Selenoprotein F/M domain-containing protein" evidence="1">
    <location>
        <begin position="22"/>
        <end position="167"/>
    </location>
</feature>
<name>A0A1E1IZD1_LEIGU</name>
<evidence type="ECO:0008006" key="3">
    <source>
        <dbReference type="Google" id="ProtNLM"/>
    </source>
</evidence>
<dbReference type="PANTHER" id="PTHR13077:SF6">
    <property type="entry name" value="SELENOPROTEIN F"/>
    <property type="match status" value="1"/>
</dbReference>
<protein>
    <recommendedName>
        <fullName evidence="3">Selenoprotein F/M domain-containing protein</fullName>
    </recommendedName>
</protein>
<dbReference type="AlphaFoldDB" id="A0A1E1IZD1"/>